<dbReference type="EMBL" id="CP136508">
    <property type="protein sequence ID" value="WUR10967.1"/>
    <property type="molecule type" value="Genomic_DNA"/>
</dbReference>
<evidence type="ECO:0000313" key="2">
    <source>
        <dbReference type="Proteomes" id="UP000321323"/>
    </source>
</evidence>
<keyword evidence="2" id="KW-1185">Reference proteome</keyword>
<reference evidence="1 2" key="1">
    <citation type="journal article" date="2019" name="Int. J. Syst. Evol. Microbiol.">
        <title>The Draft Whole-Genome Sequence of the Antibiotic Producer Empedobacter haloabium ATCC 31962 Provides Indications for Its Taxonomic Reclassification.</title>
        <authorList>
            <person name="Miess H."/>
            <person name="Arlt P."/>
            <person name="Apel A.K."/>
            <person name="Weber T."/>
            <person name="Nieselt K."/>
            <person name="Hanssen F."/>
            <person name="Czemmel S."/>
            <person name="Nahnsen S."/>
            <person name="Gross H."/>
        </authorList>
    </citation>
    <scope>NUCLEOTIDE SEQUENCE [LARGE SCALE GENOMIC DNA]</scope>
    <source>
        <strain evidence="1 2">ATCC 31962</strain>
    </source>
</reference>
<dbReference type="PROSITE" id="PS51257">
    <property type="entry name" value="PROKAR_LIPOPROTEIN"/>
    <property type="match status" value="1"/>
</dbReference>
<name>A0ABZ1UDN5_9BURK</name>
<proteinExistence type="predicted"/>
<accession>A0ABZ1UDN5</accession>
<sequence>MTMRSMKKKLLIAGGIVAACWLALAISHRTRPAVVLHYAAEAREPASFFLMEYENTIKELIRPGATMTYRMDRNPGADYYLSVSLPMASGDSVEIKPPFSRVDVYIDADTRIARTVVETGFWARIGAD</sequence>
<protein>
    <submittedName>
        <fullName evidence="1">Uncharacterized protein</fullName>
    </submittedName>
</protein>
<dbReference type="Proteomes" id="UP000321323">
    <property type="component" value="Chromosome"/>
</dbReference>
<evidence type="ECO:0000313" key="1">
    <source>
        <dbReference type="EMBL" id="WUR10967.1"/>
    </source>
</evidence>
<gene>
    <name evidence="1" type="ORF">E7V67_014680</name>
</gene>
<organism evidence="1 2">
    <name type="scientific">[Empedobacter] haloabium</name>
    <dbReference type="NCBI Taxonomy" id="592317"/>
    <lineage>
        <taxon>Bacteria</taxon>
        <taxon>Pseudomonadati</taxon>
        <taxon>Pseudomonadota</taxon>
        <taxon>Betaproteobacteria</taxon>
        <taxon>Burkholderiales</taxon>
        <taxon>Oxalobacteraceae</taxon>
        <taxon>Telluria group</taxon>
        <taxon>Telluria group incertae sedis</taxon>
    </lineage>
</organism>